<dbReference type="EMBL" id="CAKOGP040002026">
    <property type="protein sequence ID" value="CAJ1959894.1"/>
    <property type="molecule type" value="Genomic_DNA"/>
</dbReference>
<keyword evidence="2" id="KW-1185">Reference proteome</keyword>
<proteinExistence type="predicted"/>
<protein>
    <submittedName>
        <fullName evidence="1">Uncharacterized protein</fullName>
    </submittedName>
</protein>
<reference evidence="1" key="1">
    <citation type="submission" date="2023-08" db="EMBL/GenBank/DDBJ databases">
        <authorList>
            <person name="Audoor S."/>
            <person name="Bilcke G."/>
        </authorList>
    </citation>
    <scope>NUCLEOTIDE SEQUENCE</scope>
</reference>
<dbReference type="AlphaFoldDB" id="A0AAD2G273"/>
<evidence type="ECO:0000313" key="1">
    <source>
        <dbReference type="EMBL" id="CAJ1959894.1"/>
    </source>
</evidence>
<organism evidence="1 2">
    <name type="scientific">Cylindrotheca closterium</name>
    <dbReference type="NCBI Taxonomy" id="2856"/>
    <lineage>
        <taxon>Eukaryota</taxon>
        <taxon>Sar</taxon>
        <taxon>Stramenopiles</taxon>
        <taxon>Ochrophyta</taxon>
        <taxon>Bacillariophyta</taxon>
        <taxon>Bacillariophyceae</taxon>
        <taxon>Bacillariophycidae</taxon>
        <taxon>Bacillariales</taxon>
        <taxon>Bacillariaceae</taxon>
        <taxon>Cylindrotheca</taxon>
    </lineage>
</organism>
<sequence length="108" mass="12046">MAAISLSVIDKNNKPLYVREFDQTLSADLLSEEQLFGFHSIEPNKEAVVSNSMTCSPRHQFVMHAALDKFDQLAGPIPGYGWRKPGLNQDTPCGRRRCGARDAAINRQ</sequence>
<accession>A0AAD2G273</accession>
<gene>
    <name evidence="1" type="ORF">CYCCA115_LOCUS18313</name>
</gene>
<comment type="caution">
    <text evidence="1">The sequence shown here is derived from an EMBL/GenBank/DDBJ whole genome shotgun (WGS) entry which is preliminary data.</text>
</comment>
<dbReference type="Gene3D" id="3.30.450.70">
    <property type="match status" value="1"/>
</dbReference>
<dbReference type="Proteomes" id="UP001295423">
    <property type="component" value="Unassembled WGS sequence"/>
</dbReference>
<evidence type="ECO:0000313" key="2">
    <source>
        <dbReference type="Proteomes" id="UP001295423"/>
    </source>
</evidence>
<name>A0AAD2G273_9STRA</name>